<evidence type="ECO:0000313" key="3">
    <source>
        <dbReference type="Proteomes" id="UP000031668"/>
    </source>
</evidence>
<keyword evidence="3" id="KW-1185">Reference proteome</keyword>
<sequence length="218" mass="24673">MKCKACHNGLESLSHILNGCLLNKKQQTDRHNRVIDTLLKHYSKGGKTVVNKNEKYGNGSKLRPDILIRTNEDCQKDFLIDVVVSFEYPQYFSDARKSKIQKYNHLAELHMNSTGKPLRILPLVVGYLGSLTYELKNILRLLKIGPNKFRKIATEISTGVMVDSFDIYMDYLYPNRKSKGKGVVGVKKQTTETKNQIGSPDTLKDLEPENTALARPCG</sequence>
<protein>
    <submittedName>
        <fullName evidence="2">Retrovirus-related Pol polyprotein from type-1 retrotransposable element R2</fullName>
    </submittedName>
</protein>
<dbReference type="OrthoDB" id="8197617at2759"/>
<evidence type="ECO:0000313" key="2">
    <source>
        <dbReference type="EMBL" id="KII70612.1"/>
    </source>
</evidence>
<name>A0A0C2N9Q8_THEKT</name>
<dbReference type="AlphaFoldDB" id="A0A0C2N9Q8"/>
<proteinExistence type="predicted"/>
<gene>
    <name evidence="2" type="ORF">RF11_16144</name>
</gene>
<evidence type="ECO:0000256" key="1">
    <source>
        <dbReference type="SAM" id="MobiDB-lite"/>
    </source>
</evidence>
<organism evidence="2 3">
    <name type="scientific">Thelohanellus kitauei</name>
    <name type="common">Myxosporean</name>
    <dbReference type="NCBI Taxonomy" id="669202"/>
    <lineage>
        <taxon>Eukaryota</taxon>
        <taxon>Metazoa</taxon>
        <taxon>Cnidaria</taxon>
        <taxon>Myxozoa</taxon>
        <taxon>Myxosporea</taxon>
        <taxon>Bivalvulida</taxon>
        <taxon>Platysporina</taxon>
        <taxon>Myxobolidae</taxon>
        <taxon>Thelohanellus</taxon>
    </lineage>
</organism>
<comment type="caution">
    <text evidence="2">The sequence shown here is derived from an EMBL/GenBank/DDBJ whole genome shotgun (WGS) entry which is preliminary data.</text>
</comment>
<dbReference type="Proteomes" id="UP000031668">
    <property type="component" value="Unassembled WGS sequence"/>
</dbReference>
<feature type="region of interest" description="Disordered" evidence="1">
    <location>
        <begin position="184"/>
        <end position="218"/>
    </location>
</feature>
<reference evidence="2 3" key="1">
    <citation type="journal article" date="2014" name="Genome Biol. Evol.">
        <title>The genome of the myxosporean Thelohanellus kitauei shows adaptations to nutrient acquisition within its fish host.</title>
        <authorList>
            <person name="Yang Y."/>
            <person name="Xiong J."/>
            <person name="Zhou Z."/>
            <person name="Huo F."/>
            <person name="Miao W."/>
            <person name="Ran C."/>
            <person name="Liu Y."/>
            <person name="Zhang J."/>
            <person name="Feng J."/>
            <person name="Wang M."/>
            <person name="Wang M."/>
            <person name="Wang L."/>
            <person name="Yao B."/>
        </authorList>
    </citation>
    <scope>NUCLEOTIDE SEQUENCE [LARGE SCALE GENOMIC DNA]</scope>
    <source>
        <strain evidence="2">Wuqing</strain>
    </source>
</reference>
<dbReference type="EMBL" id="JWZT01002012">
    <property type="protein sequence ID" value="KII70612.1"/>
    <property type="molecule type" value="Genomic_DNA"/>
</dbReference>
<accession>A0A0C2N9Q8</accession>